<name>X1TQJ9_9ZZZZ</name>
<accession>X1TQJ9</accession>
<dbReference type="EMBL" id="BARW01024250">
    <property type="protein sequence ID" value="GAI89855.1"/>
    <property type="molecule type" value="Genomic_DNA"/>
</dbReference>
<protein>
    <submittedName>
        <fullName evidence="2">Uncharacterized protein</fullName>
    </submittedName>
</protein>
<sequence>GIKVVDLRKEENKNLAEKLWTLWCLCELHFERSPVHKLYENSSGCSLQKQSVQVEIVPGGPPPVQPQQPPKDQRKSGKKKTKK</sequence>
<evidence type="ECO:0000256" key="1">
    <source>
        <dbReference type="SAM" id="MobiDB-lite"/>
    </source>
</evidence>
<comment type="caution">
    <text evidence="2">The sequence shown here is derived from an EMBL/GenBank/DDBJ whole genome shotgun (WGS) entry which is preliminary data.</text>
</comment>
<feature type="region of interest" description="Disordered" evidence="1">
    <location>
        <begin position="56"/>
        <end position="83"/>
    </location>
</feature>
<dbReference type="AlphaFoldDB" id="X1TQJ9"/>
<organism evidence="2">
    <name type="scientific">marine sediment metagenome</name>
    <dbReference type="NCBI Taxonomy" id="412755"/>
    <lineage>
        <taxon>unclassified sequences</taxon>
        <taxon>metagenomes</taxon>
        <taxon>ecological metagenomes</taxon>
    </lineage>
</organism>
<reference evidence="2" key="1">
    <citation type="journal article" date="2014" name="Front. Microbiol.">
        <title>High frequency of phylogenetically diverse reductive dehalogenase-homologous genes in deep subseafloor sedimentary metagenomes.</title>
        <authorList>
            <person name="Kawai M."/>
            <person name="Futagami T."/>
            <person name="Toyoda A."/>
            <person name="Takaki Y."/>
            <person name="Nishi S."/>
            <person name="Hori S."/>
            <person name="Arai W."/>
            <person name="Tsubouchi T."/>
            <person name="Morono Y."/>
            <person name="Uchiyama I."/>
            <person name="Ito T."/>
            <person name="Fujiyama A."/>
            <person name="Inagaki F."/>
            <person name="Takami H."/>
        </authorList>
    </citation>
    <scope>NUCLEOTIDE SEQUENCE</scope>
    <source>
        <strain evidence="2">Expedition CK06-06</strain>
    </source>
</reference>
<evidence type="ECO:0000313" key="2">
    <source>
        <dbReference type="EMBL" id="GAI89855.1"/>
    </source>
</evidence>
<proteinExistence type="predicted"/>
<feature type="compositionally biased region" description="Pro residues" evidence="1">
    <location>
        <begin position="59"/>
        <end position="69"/>
    </location>
</feature>
<gene>
    <name evidence="2" type="ORF">S12H4_40018</name>
</gene>
<feature type="non-terminal residue" evidence="2">
    <location>
        <position position="1"/>
    </location>
</feature>